<evidence type="ECO:0000256" key="5">
    <source>
        <dbReference type="ARBA" id="ARBA00023088"/>
    </source>
</evidence>
<dbReference type="Gene3D" id="3.10.20.320">
    <property type="entry name" value="Putative peptidoglycan bound protein (lpxtg motif)"/>
    <property type="match status" value="9"/>
</dbReference>
<evidence type="ECO:0000313" key="8">
    <source>
        <dbReference type="EMBL" id="MCJ1989698.1"/>
    </source>
</evidence>
<evidence type="ECO:0000256" key="3">
    <source>
        <dbReference type="ARBA" id="ARBA00022729"/>
    </source>
</evidence>
<dbReference type="InterPro" id="IPR011889">
    <property type="entry name" value="Liste_lipo_26"/>
</dbReference>
<keyword evidence="2" id="KW-0964">Secreted</keyword>
<evidence type="ECO:0000256" key="4">
    <source>
        <dbReference type="ARBA" id="ARBA00022737"/>
    </source>
</evidence>
<gene>
    <name evidence="8" type="ORF">GYN21_05620</name>
</gene>
<keyword evidence="3" id="KW-0732">Signal</keyword>
<dbReference type="Pfam" id="PF06458">
    <property type="entry name" value="MucBP"/>
    <property type="match status" value="9"/>
</dbReference>
<dbReference type="NCBIfam" id="TIGR02167">
    <property type="entry name" value="Liste_lipo_26"/>
    <property type="match status" value="5"/>
</dbReference>
<keyword evidence="5" id="KW-0572">Peptidoglycan-anchor</keyword>
<feature type="region of interest" description="Disordered" evidence="6">
    <location>
        <begin position="69"/>
        <end position="93"/>
    </location>
</feature>
<keyword evidence="4" id="KW-0677">Repeat</keyword>
<organism evidence="8 9">
    <name type="scientific">Pseudolactococcus carnosus</name>
    <dbReference type="NCBI Taxonomy" id="2749961"/>
    <lineage>
        <taxon>Bacteria</taxon>
        <taxon>Bacillati</taxon>
        <taxon>Bacillota</taxon>
        <taxon>Bacilli</taxon>
        <taxon>Lactobacillales</taxon>
        <taxon>Streptococcaceae</taxon>
        <taxon>Pseudolactococcus</taxon>
    </lineage>
</organism>
<evidence type="ECO:0000256" key="6">
    <source>
        <dbReference type="SAM" id="MobiDB-lite"/>
    </source>
</evidence>
<sequence>MRKKENRLLDFTPTRKIKGISGLILCGVLLTHTTATSATTLLETKAQLPDPKTTYQNLPETASLSTIDKLTKQNVSPQPSTEKKLDTPNTTSVDNLEKASVANPDLQQGLWGTCPVTLDAVGNLTVGAGELSRTFPFNNGYKGNITSITFTDPVVAPINSSGLLSFRNLSSIKGMENLDTTQVTDMSQMFYGNVGLGSLDISQLNTDKVTNMRAMFASSYNLSLFGLSQLNTTNVTNMQAMFASCNAMTSLDLSNFDTSNVTNMQQMFSRSEVLEALDLSNFDTSKVTNMQYMFDNCKALETLDLSNFNTANVTDMQYMFADSSKLTTLNLSNFDLTSINGDNSYGMFSKLTSLSKLTLGTKIRLKSYMSLPKSDNSKRWRDIGQGTEKSPQGKNIWTATELLQNYDPEKHSGTYILTDNPLEAKKLTINYVDEAGNPLLVSRMQEGFVGDPVNISVYRVNISGYRIKEIIGNIVNLTDEEQTLTFVYSKNKATLTINYVDEAGNQLLDPKTYEGLVGDRINLETYEISIDGYSFKKTTNAISELTDKNQTVTLVYSKNEVKATLTINYVDEAGNQLLDPKTYEGGVGDRINLETYEKKIDGYSFKKTTNAITEFTDKEQTVTFIYSKNEVKSFLTINYIDEAGKQILEPKIYEGVVGEQINLETYKKIIAGYSFKKTTNKITEFTNKEQTLTLVYSKDKIKTIASLTVNYVDETGKQLLNFKTHNGYVGDLVDLSGYRETIDGYTFKRFDNEIRELANTEQTVTLVYSKNEVKTTLTINYVDEAGNQLLDPKIYDGVVGEKVNLKTYEKKIDGYSFKKTTNAITELTDKKQTVTLVYSKDKVKALLTINYVDEAGNQLLDPKTYDGVVGERINLETYKMTINGYSFKGFENKITELTNTEQTVTLVYSKNEVKATLTINYVDEAGKQLLDPKTYEGVVGEQINLETYKMTINGYSFKGFENKITELTNKEQTVTLVYSKNEVKASLTINYVDEAGNQILDPKTYDGVVGERINLETYKINISGYSFKGFENKITELTEVEQTITLIYTVVMADAPSDDKRDEKQNKLPKEANADTSKPKKGPLKLVKLLPKTGESRSNGLTEGVFLTALVASLLMLLRRRRH</sequence>
<evidence type="ECO:0000313" key="9">
    <source>
        <dbReference type="Proteomes" id="UP001522450"/>
    </source>
</evidence>
<dbReference type="InterPro" id="IPR005046">
    <property type="entry name" value="DUF285"/>
</dbReference>
<dbReference type="Proteomes" id="UP001522450">
    <property type="component" value="Unassembled WGS sequence"/>
</dbReference>
<keyword evidence="9" id="KW-1185">Reference proteome</keyword>
<evidence type="ECO:0000256" key="1">
    <source>
        <dbReference type="ARBA" id="ARBA00022512"/>
    </source>
</evidence>
<dbReference type="Pfam" id="PF03382">
    <property type="entry name" value="DUF285"/>
    <property type="match status" value="1"/>
</dbReference>
<proteinExistence type="predicted"/>
<dbReference type="InterPro" id="IPR019931">
    <property type="entry name" value="LPXTG_anchor"/>
</dbReference>
<dbReference type="InterPro" id="IPR032675">
    <property type="entry name" value="LRR_dom_sf"/>
</dbReference>
<dbReference type="PROSITE" id="PS50847">
    <property type="entry name" value="GRAM_POS_ANCHORING"/>
    <property type="match status" value="1"/>
</dbReference>
<dbReference type="NCBIfam" id="TIGR01167">
    <property type="entry name" value="LPXTG_anchor"/>
    <property type="match status" value="1"/>
</dbReference>
<dbReference type="Gene3D" id="3.80.10.10">
    <property type="entry name" value="Ribonuclease Inhibitor"/>
    <property type="match status" value="1"/>
</dbReference>
<name>A0ABT0ASK0_9LACT</name>
<dbReference type="InterPro" id="IPR009459">
    <property type="entry name" value="MucBP_dom"/>
</dbReference>
<feature type="compositionally biased region" description="Basic and acidic residues" evidence="6">
    <location>
        <begin position="1058"/>
        <end position="1073"/>
    </location>
</feature>
<feature type="compositionally biased region" description="Polar residues" evidence="6">
    <location>
        <begin position="69"/>
        <end position="80"/>
    </location>
</feature>
<keyword evidence="1" id="KW-0134">Cell wall</keyword>
<evidence type="ECO:0000259" key="7">
    <source>
        <dbReference type="PROSITE" id="PS50847"/>
    </source>
</evidence>
<reference evidence="8 9" key="1">
    <citation type="journal article" date="2022" name="Microbiol. Res.">
        <title>Comparative genome analysis, predicted lifestyle and antimicrobial strategies of Lactococcus carnosus and Lactococcus paracarnosus isolated from meat.</title>
        <authorList>
            <person name="Werum V."/>
            <person name="Ehrmann M."/>
            <person name="Vogel R."/>
            <person name="Hilgarth M."/>
        </authorList>
    </citation>
    <scope>NUCLEOTIDE SEQUENCE [LARGE SCALE GENOMIC DNA]</scope>
    <source>
        <strain evidence="8 9">TMW22177</strain>
    </source>
</reference>
<dbReference type="EMBL" id="JAAECS010000004">
    <property type="protein sequence ID" value="MCJ1989698.1"/>
    <property type="molecule type" value="Genomic_DNA"/>
</dbReference>
<dbReference type="RefSeq" id="WP_244034544.1">
    <property type="nucleotide sequence ID" value="NZ_JAAECS010000004.1"/>
</dbReference>
<feature type="region of interest" description="Disordered" evidence="6">
    <location>
        <begin position="1058"/>
        <end position="1084"/>
    </location>
</feature>
<accession>A0ABT0ASK0</accession>
<protein>
    <submittedName>
        <fullName evidence="8">BspA family leucine-rich repeat surface protein</fullName>
    </submittedName>
</protein>
<feature type="domain" description="Gram-positive cocci surface proteins LPxTG" evidence="7">
    <location>
        <begin position="1090"/>
        <end position="1123"/>
    </location>
</feature>
<evidence type="ECO:0000256" key="2">
    <source>
        <dbReference type="ARBA" id="ARBA00022525"/>
    </source>
</evidence>
<dbReference type="SUPFAM" id="SSF52058">
    <property type="entry name" value="L domain-like"/>
    <property type="match status" value="1"/>
</dbReference>
<comment type="caution">
    <text evidence="8">The sequence shown here is derived from an EMBL/GenBank/DDBJ whole genome shotgun (WGS) entry which is preliminary data.</text>
</comment>